<evidence type="ECO:0000313" key="3">
    <source>
        <dbReference type="WBParaSite" id="SVE_0755800.1"/>
    </source>
</evidence>
<feature type="transmembrane region" description="Helical" evidence="1">
    <location>
        <begin position="388"/>
        <end position="412"/>
    </location>
</feature>
<reference evidence="3" key="2">
    <citation type="submission" date="2015-08" db="UniProtKB">
        <authorList>
            <consortium name="WormBaseParasite"/>
        </authorList>
    </citation>
    <scope>IDENTIFICATION</scope>
</reference>
<feature type="transmembrane region" description="Helical" evidence="1">
    <location>
        <begin position="263"/>
        <end position="284"/>
    </location>
</feature>
<dbReference type="AlphaFoldDB" id="A0A0K0FFB6"/>
<name>A0A0K0FFB6_STRVS</name>
<protein>
    <submittedName>
        <fullName evidence="3">Egg laying defective EGL-47A (projected from Caenorhabditis elegans ortholog egl-47)</fullName>
    </submittedName>
</protein>
<reference evidence="2" key="1">
    <citation type="submission" date="2014-07" db="EMBL/GenBank/DDBJ databases">
        <authorList>
            <person name="Martin A.A"/>
            <person name="De Silva N."/>
        </authorList>
    </citation>
    <scope>NUCLEOTIDE SEQUENCE</scope>
</reference>
<organism evidence="2 3">
    <name type="scientific">Strongyloides venezuelensis</name>
    <name type="common">Threadworm</name>
    <dbReference type="NCBI Taxonomy" id="75913"/>
    <lineage>
        <taxon>Eukaryota</taxon>
        <taxon>Metazoa</taxon>
        <taxon>Ecdysozoa</taxon>
        <taxon>Nematoda</taxon>
        <taxon>Chromadorea</taxon>
        <taxon>Rhabditida</taxon>
        <taxon>Tylenchina</taxon>
        <taxon>Panagrolaimomorpha</taxon>
        <taxon>Strongyloidoidea</taxon>
        <taxon>Strongyloididae</taxon>
        <taxon>Strongyloides</taxon>
    </lineage>
</organism>
<keyword evidence="1" id="KW-0472">Membrane</keyword>
<keyword evidence="1" id="KW-1133">Transmembrane helix</keyword>
<sequence>MSCKRNQNVCSTSSCSVKIFKSKEKEKCKMNIIDKKKNKNNHNSVYLSNSTNNSENIKNEENQNLLADGNKPSSRKISTTTILGETRFTGFSKNLSCITYQLKFNLLILNILGFFPLQPKVPRLMRASKRKKDILFLLITIIFISLNIYVLRGNINLALTFLNRFGLFYSLTASIIITGIKPLINIIYMIIFIERSKRHIDMLKKMDDLDISFRSAFKVTPNVKPYKIVFILAILITIIVTTTLRVIEHASAQQGTYYFSKQFIFSLVVIPLLSIWNLIPLLYYEICNRLIRFWCRHLSEHIEKETQSRKFTIRFYYEQFLKITKLQRSVGNTFNPFIFFCLAWSLILLCFTIYLSTEKIDNLVEPLPDLLRRNVSEEISRRILTQRVIFTLLWTSVQVVLSLLNIFVICATGMKTNEQTRKIVNAILGIVPIIETDSDRFQVQCFIHKMQTQYIWGMNVWRTVPLERTTFFTIVSVIVTYSVLLFKLHESRHISPALQKGINITQS</sequence>
<keyword evidence="2" id="KW-1185">Reference proteome</keyword>
<feature type="transmembrane region" description="Helical" evidence="1">
    <location>
        <begin position="134"/>
        <end position="155"/>
    </location>
</feature>
<dbReference type="Proteomes" id="UP000035680">
    <property type="component" value="Unassembled WGS sequence"/>
</dbReference>
<accession>A0A0K0FFB6</accession>
<feature type="transmembrane region" description="Helical" evidence="1">
    <location>
        <begin position="337"/>
        <end position="357"/>
    </location>
</feature>
<feature type="transmembrane region" description="Helical" evidence="1">
    <location>
        <begin position="469"/>
        <end position="488"/>
    </location>
</feature>
<feature type="transmembrane region" description="Helical" evidence="1">
    <location>
        <begin position="167"/>
        <end position="193"/>
    </location>
</feature>
<feature type="transmembrane region" description="Helical" evidence="1">
    <location>
        <begin position="228"/>
        <end position="247"/>
    </location>
</feature>
<evidence type="ECO:0000313" key="2">
    <source>
        <dbReference type="Proteomes" id="UP000035680"/>
    </source>
</evidence>
<evidence type="ECO:0000256" key="1">
    <source>
        <dbReference type="SAM" id="Phobius"/>
    </source>
</evidence>
<dbReference type="WBParaSite" id="SVE_0755800.1">
    <property type="protein sequence ID" value="SVE_0755800.1"/>
    <property type="gene ID" value="SVE_0755800"/>
</dbReference>
<proteinExistence type="predicted"/>
<keyword evidence="1" id="KW-0812">Transmembrane</keyword>